<keyword evidence="1" id="KW-0472">Membrane</keyword>
<proteinExistence type="predicted"/>
<dbReference type="Proteomes" id="UP000887566">
    <property type="component" value="Unplaced"/>
</dbReference>
<keyword evidence="1" id="KW-1133">Transmembrane helix</keyword>
<accession>A0A914VXV7</accession>
<feature type="chain" id="PRO_5036882752" evidence="2">
    <location>
        <begin position="21"/>
        <end position="93"/>
    </location>
</feature>
<name>A0A914VXV7_9BILA</name>
<evidence type="ECO:0000313" key="4">
    <source>
        <dbReference type="WBParaSite" id="PSAMB.scaffold2702size21723.g18808.t1"/>
    </source>
</evidence>
<feature type="transmembrane region" description="Helical" evidence="1">
    <location>
        <begin position="30"/>
        <end position="50"/>
    </location>
</feature>
<evidence type="ECO:0000256" key="2">
    <source>
        <dbReference type="SAM" id="SignalP"/>
    </source>
</evidence>
<dbReference type="AlphaFoldDB" id="A0A914VXV7"/>
<feature type="signal peptide" evidence="2">
    <location>
        <begin position="1"/>
        <end position="20"/>
    </location>
</feature>
<feature type="transmembrane region" description="Helical" evidence="1">
    <location>
        <begin position="57"/>
        <end position="79"/>
    </location>
</feature>
<keyword evidence="1" id="KW-0812">Transmembrane</keyword>
<keyword evidence="3" id="KW-1185">Reference proteome</keyword>
<keyword evidence="2" id="KW-0732">Signal</keyword>
<dbReference type="WBParaSite" id="PSAMB.scaffold2702size21723.g18808.t1">
    <property type="protein sequence ID" value="PSAMB.scaffold2702size21723.g18808.t1"/>
    <property type="gene ID" value="PSAMB.scaffold2702size21723.g18808"/>
</dbReference>
<protein>
    <submittedName>
        <fullName evidence="4">NADH dehydrogenase subunit 6</fullName>
    </submittedName>
</protein>
<reference evidence="4" key="1">
    <citation type="submission" date="2022-11" db="UniProtKB">
        <authorList>
            <consortium name="WormBaseParasite"/>
        </authorList>
    </citation>
    <scope>IDENTIFICATION</scope>
</reference>
<sequence length="93" mass="10195">MMSRASIAFLILAVVVAVAAQERGADDDLTPFYLIGTVLSFAMWGAIATMGYIKAEWTLPACLLVFLFGMFGLLCTLFMPKRTTVSLFLLSYT</sequence>
<organism evidence="3 4">
    <name type="scientific">Plectus sambesii</name>
    <dbReference type="NCBI Taxonomy" id="2011161"/>
    <lineage>
        <taxon>Eukaryota</taxon>
        <taxon>Metazoa</taxon>
        <taxon>Ecdysozoa</taxon>
        <taxon>Nematoda</taxon>
        <taxon>Chromadorea</taxon>
        <taxon>Plectida</taxon>
        <taxon>Plectina</taxon>
        <taxon>Plectoidea</taxon>
        <taxon>Plectidae</taxon>
        <taxon>Plectus</taxon>
    </lineage>
</organism>
<evidence type="ECO:0000313" key="3">
    <source>
        <dbReference type="Proteomes" id="UP000887566"/>
    </source>
</evidence>
<evidence type="ECO:0000256" key="1">
    <source>
        <dbReference type="SAM" id="Phobius"/>
    </source>
</evidence>